<name>A0A6M2E366_XENCH</name>
<evidence type="ECO:0000313" key="1">
    <source>
        <dbReference type="EMBL" id="NOV51387.1"/>
    </source>
</evidence>
<organism evidence="1">
    <name type="scientific">Xenopsylla cheopis</name>
    <name type="common">Oriental rat flea</name>
    <name type="synonym">Pulex cheopis</name>
    <dbReference type="NCBI Taxonomy" id="163159"/>
    <lineage>
        <taxon>Eukaryota</taxon>
        <taxon>Metazoa</taxon>
        <taxon>Ecdysozoa</taxon>
        <taxon>Arthropoda</taxon>
        <taxon>Hexapoda</taxon>
        <taxon>Insecta</taxon>
        <taxon>Pterygota</taxon>
        <taxon>Neoptera</taxon>
        <taxon>Endopterygota</taxon>
        <taxon>Siphonaptera</taxon>
        <taxon>Pulicidae</taxon>
        <taxon>Xenopsyllinae</taxon>
        <taxon>Xenopsylla</taxon>
    </lineage>
</organism>
<protein>
    <submittedName>
        <fullName evidence="1">Putative secreted protein</fullName>
    </submittedName>
</protein>
<accession>A0A6M2E366</accession>
<dbReference type="EMBL" id="GIIL01007661">
    <property type="protein sequence ID" value="NOV51387.1"/>
    <property type="molecule type" value="Transcribed_RNA"/>
</dbReference>
<dbReference type="AlphaFoldDB" id="A0A6M2E366"/>
<reference evidence="1" key="1">
    <citation type="submission" date="2020-03" db="EMBL/GenBank/DDBJ databases">
        <title>Transcriptomic Profiling of the Digestive Tract of the Rat Flea, Xenopsylla cheopis, Following Blood Feeding and Infection with Yersinia pestis.</title>
        <authorList>
            <person name="Bland D.M."/>
            <person name="Martens C.A."/>
            <person name="Virtaneva K."/>
            <person name="Kanakabandi K."/>
            <person name="Long D."/>
            <person name="Rosenke R."/>
            <person name="Saturday G.A."/>
            <person name="Hoyt F.H."/>
            <person name="Bruno D.P."/>
            <person name="Ribeiro J.M.C."/>
            <person name="Hinnebusch J."/>
        </authorList>
    </citation>
    <scope>NUCLEOTIDE SEQUENCE</scope>
</reference>
<proteinExistence type="predicted"/>
<sequence>MEREKPRFLSLSVSALPCARAAPRVVDDAGGSDNVSYKHAAATPAHLLCQEDRQENGYVPTVGRWGSEWPS</sequence>